<keyword evidence="2 3" id="KW-0238">DNA-binding</keyword>
<dbReference type="InterPro" id="IPR036388">
    <property type="entry name" value="WH-like_DNA-bd_sf"/>
</dbReference>
<keyword evidence="6" id="KW-1185">Reference proteome</keyword>
<feature type="DNA-binding region" description="OmpR/PhoB-type" evidence="3">
    <location>
        <begin position="5"/>
        <end position="103"/>
    </location>
</feature>
<evidence type="ECO:0000313" key="5">
    <source>
        <dbReference type="EMBL" id="GIU40828.1"/>
    </source>
</evidence>
<proteinExistence type="inferred from homology"/>
<dbReference type="InterPro" id="IPR001867">
    <property type="entry name" value="OmpR/PhoB-type_DNA-bd"/>
</dbReference>
<evidence type="ECO:0000256" key="2">
    <source>
        <dbReference type="ARBA" id="ARBA00023125"/>
    </source>
</evidence>
<dbReference type="RefSeq" id="WP_220778664.1">
    <property type="nucleotide sequence ID" value="NZ_BPEY01000003.1"/>
</dbReference>
<evidence type="ECO:0000313" key="6">
    <source>
        <dbReference type="Proteomes" id="UP000887104"/>
    </source>
</evidence>
<dbReference type="CDD" id="cd00383">
    <property type="entry name" value="trans_reg_C"/>
    <property type="match status" value="1"/>
</dbReference>
<dbReference type="Pfam" id="PF00486">
    <property type="entry name" value="Trans_reg_C"/>
    <property type="match status" value="1"/>
</dbReference>
<dbReference type="Pfam" id="PF07676">
    <property type="entry name" value="PD40"/>
    <property type="match status" value="3"/>
</dbReference>
<evidence type="ECO:0000259" key="4">
    <source>
        <dbReference type="PROSITE" id="PS51755"/>
    </source>
</evidence>
<sequence>MSTVDAQIKINDIEVDFVSLRLRLAGQWRAVEARQMALLKLLVDNHGNAVSRQMIMNELWQDTVVSDNSISQAITQLRKALGDDQETPRFIRTVPRVGYQLIATPTPIIKNSPSDNTKPAHITWWRYGIAIALGALSLFALQQWSLPSIPDAGYQYESRLTSVPGPESFLRYSPNGRYLAFTQISDDRSQMDIVVYDAQTQGVHTIKNTGYSEEAPEWSPDGKWLLYYRHDPLSCDIRIMSVSQPVETWRLSPDMHISQCAPGYSRAKLHWLSSNVLYHQVWQDNRPTLVRSVLAITPEPKLVSQQTIADFSPLTIAIAPNEEQMLLTEQLAGSFVLKRIDLTDMSSQILQKSLQAFWGVTWHDNDSYWIGNNELRLVSLRGHEQVVHLPIGFIPDIDINPKTQQLAHAEGLVNVNLYALTREPHVNNGGQLSRRLSSSARTDILPSVSANGDQTAFISYQRRSMDGLRHAEVWLKHRHKKAASLLVNLPESLNPDYLLWSPNGENILVGDRQQLYLINTYSRHMVPIVSGYRQLDKIRWSTDGKQILFSADTEQGWQQWQYDLQLASVTSLTPLKANKTELAKLQSLTPAYLNYTSQVANYLSNNLTDELAYYDLQPSMALYQPAITHDGIYYVLRQGHKLKLYYFEFANKQNRLVTLIGHYEQEVHLKLTLSASMDGSYIVFAKVEPVETDILLQRKLPASD</sequence>
<dbReference type="SUPFAM" id="SSF82171">
    <property type="entry name" value="DPP6 N-terminal domain-like"/>
    <property type="match status" value="1"/>
</dbReference>
<comment type="caution">
    <text evidence="5">The sequence shown here is derived from an EMBL/GenBank/DDBJ whole genome shotgun (WGS) entry which is preliminary data.</text>
</comment>
<dbReference type="SMART" id="SM00862">
    <property type="entry name" value="Trans_reg_C"/>
    <property type="match status" value="1"/>
</dbReference>
<evidence type="ECO:0000256" key="3">
    <source>
        <dbReference type="PROSITE-ProRule" id="PRU01091"/>
    </source>
</evidence>
<dbReference type="Gene3D" id="1.10.10.10">
    <property type="entry name" value="Winged helix-like DNA-binding domain superfamily/Winged helix DNA-binding domain"/>
    <property type="match status" value="1"/>
</dbReference>
<gene>
    <name evidence="5" type="ORF">TUM4438_02970</name>
</gene>
<dbReference type="Proteomes" id="UP000887104">
    <property type="component" value="Unassembled WGS sequence"/>
</dbReference>
<protein>
    <recommendedName>
        <fullName evidence="4">OmpR/PhoB-type domain-containing protein</fullName>
    </recommendedName>
</protein>
<dbReference type="PANTHER" id="PTHR36842">
    <property type="entry name" value="PROTEIN TOLB HOMOLOG"/>
    <property type="match status" value="1"/>
</dbReference>
<dbReference type="SUPFAM" id="SSF46894">
    <property type="entry name" value="C-terminal effector domain of the bipartite response regulators"/>
    <property type="match status" value="1"/>
</dbReference>
<organism evidence="5 6">
    <name type="scientific">Shewanella sairae</name>
    <dbReference type="NCBI Taxonomy" id="190310"/>
    <lineage>
        <taxon>Bacteria</taxon>
        <taxon>Pseudomonadati</taxon>
        <taxon>Pseudomonadota</taxon>
        <taxon>Gammaproteobacteria</taxon>
        <taxon>Alteromonadales</taxon>
        <taxon>Shewanellaceae</taxon>
        <taxon>Shewanella</taxon>
    </lineage>
</organism>
<dbReference type="InterPro" id="IPR011659">
    <property type="entry name" value="WD40"/>
</dbReference>
<dbReference type="PROSITE" id="PS51755">
    <property type="entry name" value="OMPR_PHOB"/>
    <property type="match status" value="1"/>
</dbReference>
<dbReference type="PANTHER" id="PTHR36842:SF1">
    <property type="entry name" value="PROTEIN TOLB"/>
    <property type="match status" value="1"/>
</dbReference>
<evidence type="ECO:0000256" key="1">
    <source>
        <dbReference type="ARBA" id="ARBA00009820"/>
    </source>
</evidence>
<reference evidence="5" key="1">
    <citation type="submission" date="2021-05" db="EMBL/GenBank/DDBJ databases">
        <title>Molecular characterization for Shewanella algae harboring chromosomal blaOXA-55-like strains isolated from clinical and environment sample.</title>
        <authorList>
            <person name="Ohama Y."/>
            <person name="Aoki K."/>
            <person name="Harada S."/>
            <person name="Moriya K."/>
            <person name="Ishii Y."/>
            <person name="Tateda K."/>
        </authorList>
    </citation>
    <scope>NUCLEOTIDE SEQUENCE</scope>
    <source>
        <strain evidence="5">JCM 11563</strain>
    </source>
</reference>
<dbReference type="InterPro" id="IPR016032">
    <property type="entry name" value="Sig_transdc_resp-reg_C-effctor"/>
</dbReference>
<comment type="similarity">
    <text evidence="1">Belongs to the TolB family.</text>
</comment>
<feature type="domain" description="OmpR/PhoB-type" evidence="4">
    <location>
        <begin position="5"/>
        <end position="103"/>
    </location>
</feature>
<dbReference type="EMBL" id="BPEY01000003">
    <property type="protein sequence ID" value="GIU40828.1"/>
    <property type="molecule type" value="Genomic_DNA"/>
</dbReference>
<accession>A0ABQ4P044</accession>
<dbReference type="Gene3D" id="2.120.10.30">
    <property type="entry name" value="TolB, C-terminal domain"/>
    <property type="match status" value="2"/>
</dbReference>
<name>A0ABQ4P044_9GAMM</name>
<dbReference type="InterPro" id="IPR011042">
    <property type="entry name" value="6-blade_b-propeller_TolB-like"/>
</dbReference>